<organism evidence="1 2">
    <name type="scientific">Trichuris trichiura</name>
    <name type="common">Whipworm</name>
    <name type="synonym">Trichocephalus trichiurus</name>
    <dbReference type="NCBI Taxonomy" id="36087"/>
    <lineage>
        <taxon>Eukaryota</taxon>
        <taxon>Metazoa</taxon>
        <taxon>Ecdysozoa</taxon>
        <taxon>Nematoda</taxon>
        <taxon>Enoplea</taxon>
        <taxon>Dorylaimia</taxon>
        <taxon>Trichinellida</taxon>
        <taxon>Trichuridae</taxon>
        <taxon>Trichuris</taxon>
    </lineage>
</organism>
<dbReference type="STRING" id="36087.A0A077ZCR8"/>
<sequence>MEDMPCPNKDNDVIMKRWKDVHPDGQRKMVSPSDMMIILATEEGTGEYTCIVWNVVGERRFYNRLIVQQPLEGQNMRPMSSLGKA</sequence>
<gene>
    <name evidence="1" type="ORF">TTRE_0000563901</name>
</gene>
<dbReference type="AlphaFoldDB" id="A0A077ZCR8"/>
<accession>A0A077ZCR8</accession>
<name>A0A077ZCR8_TRITR</name>
<evidence type="ECO:0000313" key="2">
    <source>
        <dbReference type="Proteomes" id="UP000030665"/>
    </source>
</evidence>
<keyword evidence="2" id="KW-1185">Reference proteome</keyword>
<proteinExistence type="predicted"/>
<dbReference type="SUPFAM" id="SSF48726">
    <property type="entry name" value="Immunoglobulin"/>
    <property type="match status" value="1"/>
</dbReference>
<dbReference type="Proteomes" id="UP000030665">
    <property type="component" value="Unassembled WGS sequence"/>
</dbReference>
<reference evidence="1" key="2">
    <citation type="submission" date="2014-03" db="EMBL/GenBank/DDBJ databases">
        <title>The whipworm genome and dual-species transcriptomics of an intimate host-pathogen interaction.</title>
        <authorList>
            <person name="Foth B.J."/>
            <person name="Tsai I.J."/>
            <person name="Reid A.J."/>
            <person name="Bancroft A.J."/>
            <person name="Nichol S."/>
            <person name="Tracey A."/>
            <person name="Holroyd N."/>
            <person name="Cotton J.A."/>
            <person name="Stanley E.J."/>
            <person name="Zarowiecki M."/>
            <person name="Liu J.Z."/>
            <person name="Huckvale T."/>
            <person name="Cooper P.J."/>
            <person name="Grencis R.K."/>
            <person name="Berriman M."/>
        </authorList>
    </citation>
    <scope>NUCLEOTIDE SEQUENCE [LARGE SCALE GENOMIC DNA]</scope>
</reference>
<dbReference type="EMBL" id="HG806151">
    <property type="protein sequence ID" value="CDW57348.1"/>
    <property type="molecule type" value="Genomic_DNA"/>
</dbReference>
<dbReference type="InterPro" id="IPR036179">
    <property type="entry name" value="Ig-like_dom_sf"/>
</dbReference>
<reference evidence="1" key="1">
    <citation type="submission" date="2014-01" db="EMBL/GenBank/DDBJ databases">
        <authorList>
            <person name="Aslett M."/>
        </authorList>
    </citation>
    <scope>NUCLEOTIDE SEQUENCE</scope>
</reference>
<protein>
    <submittedName>
        <fullName evidence="1">Uncharacterized protein</fullName>
    </submittedName>
</protein>
<evidence type="ECO:0000313" key="1">
    <source>
        <dbReference type="EMBL" id="CDW57348.1"/>
    </source>
</evidence>